<keyword evidence="1" id="KW-0472">Membrane</keyword>
<keyword evidence="1" id="KW-1133">Transmembrane helix</keyword>
<sequence>MTVRLHQVNALCQPPQPVGCGKSTLLDVLAGDVYKRRVVGAGDGWLVLVLVLYACGVDGWLMTRKETATVVAVQKTATSDRCCWRLLKRGGWELMLVLVP</sequence>
<gene>
    <name evidence="2" type="ORF">HPP92_011212</name>
</gene>
<dbReference type="AlphaFoldDB" id="A0A835UY86"/>
<evidence type="ECO:0000313" key="2">
    <source>
        <dbReference type="EMBL" id="KAG0480354.1"/>
    </source>
</evidence>
<keyword evidence="3" id="KW-1185">Reference proteome</keyword>
<dbReference type="EMBL" id="JADCNL010000005">
    <property type="protein sequence ID" value="KAG0480354.1"/>
    <property type="molecule type" value="Genomic_DNA"/>
</dbReference>
<comment type="caution">
    <text evidence="2">The sequence shown here is derived from an EMBL/GenBank/DDBJ whole genome shotgun (WGS) entry which is preliminary data.</text>
</comment>
<accession>A0A835UY86</accession>
<dbReference type="Proteomes" id="UP000636800">
    <property type="component" value="Chromosome 5"/>
</dbReference>
<reference evidence="2 3" key="1">
    <citation type="journal article" date="2020" name="Nat. Food">
        <title>A phased Vanilla planifolia genome enables genetic improvement of flavour and production.</title>
        <authorList>
            <person name="Hasing T."/>
            <person name="Tang H."/>
            <person name="Brym M."/>
            <person name="Khazi F."/>
            <person name="Huang T."/>
            <person name="Chambers A.H."/>
        </authorList>
    </citation>
    <scope>NUCLEOTIDE SEQUENCE [LARGE SCALE GENOMIC DNA]</scope>
    <source>
        <tissue evidence="2">Leaf</tissue>
    </source>
</reference>
<evidence type="ECO:0000256" key="1">
    <source>
        <dbReference type="SAM" id="Phobius"/>
    </source>
</evidence>
<name>A0A835UY86_VANPL</name>
<protein>
    <submittedName>
        <fullName evidence="2">Uncharacterized protein</fullName>
    </submittedName>
</protein>
<proteinExistence type="predicted"/>
<organism evidence="2 3">
    <name type="scientific">Vanilla planifolia</name>
    <name type="common">Vanilla</name>
    <dbReference type="NCBI Taxonomy" id="51239"/>
    <lineage>
        <taxon>Eukaryota</taxon>
        <taxon>Viridiplantae</taxon>
        <taxon>Streptophyta</taxon>
        <taxon>Embryophyta</taxon>
        <taxon>Tracheophyta</taxon>
        <taxon>Spermatophyta</taxon>
        <taxon>Magnoliopsida</taxon>
        <taxon>Liliopsida</taxon>
        <taxon>Asparagales</taxon>
        <taxon>Orchidaceae</taxon>
        <taxon>Vanilloideae</taxon>
        <taxon>Vanilleae</taxon>
        <taxon>Vanilla</taxon>
    </lineage>
</organism>
<dbReference type="OrthoDB" id="5132116at2759"/>
<evidence type="ECO:0000313" key="3">
    <source>
        <dbReference type="Proteomes" id="UP000636800"/>
    </source>
</evidence>
<keyword evidence="1" id="KW-0812">Transmembrane</keyword>
<feature type="transmembrane region" description="Helical" evidence="1">
    <location>
        <begin position="44"/>
        <end position="61"/>
    </location>
</feature>